<dbReference type="PATRIC" id="fig|883156.3.peg.928"/>
<dbReference type="AlphaFoldDB" id="K9D7E4"/>
<protein>
    <submittedName>
        <fullName evidence="1">Uncharacterized protein</fullName>
    </submittedName>
</protein>
<dbReference type="RefSeq" id="WP_006555835.1">
    <property type="nucleotide sequence ID" value="NZ_JH992936.1"/>
</dbReference>
<organism evidence="1 2">
    <name type="scientific">Veillonella seminalis ACS-216-V-Col6b</name>
    <dbReference type="NCBI Taxonomy" id="883156"/>
    <lineage>
        <taxon>Bacteria</taxon>
        <taxon>Bacillati</taxon>
        <taxon>Bacillota</taxon>
        <taxon>Negativicutes</taxon>
        <taxon>Veillonellales</taxon>
        <taxon>Veillonellaceae</taxon>
        <taxon>Veillonella</taxon>
    </lineage>
</organism>
<accession>K9D7E4</accession>
<gene>
    <name evidence="1" type="ORF">HMPREF9282_00948</name>
</gene>
<comment type="caution">
    <text evidence="1">The sequence shown here is derived from an EMBL/GenBank/DDBJ whole genome shotgun (WGS) entry which is preliminary data.</text>
</comment>
<evidence type="ECO:0000313" key="2">
    <source>
        <dbReference type="Proteomes" id="UP000009891"/>
    </source>
</evidence>
<keyword evidence="2" id="KW-1185">Reference proteome</keyword>
<dbReference type="STRING" id="883156.HMPREF9282_00948"/>
<dbReference type="HOGENOM" id="CLU_2412349_0_0_9"/>
<dbReference type="Proteomes" id="UP000009891">
    <property type="component" value="Unassembled WGS sequence"/>
</dbReference>
<sequence>METLRAYIETFGEDAPVKLLYEVYGTTNEVKSVLQYCVTSYKTAVEVMKEENVYSETETAPAKDVKPEPEPVIELVEVVEKPKTTKRTIKAK</sequence>
<proteinExistence type="predicted"/>
<reference evidence="1 2" key="1">
    <citation type="submission" date="2012-09" db="EMBL/GenBank/DDBJ databases">
        <title>The Genome Sequence of Veillonella ratti ACS-216-V-COL6B.</title>
        <authorList>
            <consortium name="The Broad Institute Genome Sequencing Platform"/>
            <person name="Earl A."/>
            <person name="Ward D."/>
            <person name="Feldgarden M."/>
            <person name="Gevers D."/>
            <person name="Saerens B."/>
            <person name="Vaneechoutte M."/>
            <person name="Walker B."/>
            <person name="Young S.K."/>
            <person name="Zeng Q."/>
            <person name="Gargeya S."/>
            <person name="Fitzgerald M."/>
            <person name="Haas B."/>
            <person name="Abouelleil A."/>
            <person name="Alvarado L."/>
            <person name="Arachchi H.M."/>
            <person name="Berlin A."/>
            <person name="Chapman S.B."/>
            <person name="Goldberg J."/>
            <person name="Griggs A."/>
            <person name="Gujja S."/>
            <person name="Hansen M."/>
            <person name="Howarth C."/>
            <person name="Imamovic A."/>
            <person name="Larimer J."/>
            <person name="McCowen C."/>
            <person name="Montmayeur A."/>
            <person name="Murphy C."/>
            <person name="Neiman D."/>
            <person name="Pearson M."/>
            <person name="Priest M."/>
            <person name="Roberts A."/>
            <person name="Saif S."/>
            <person name="Shea T."/>
            <person name="Sisk P."/>
            <person name="Sykes S."/>
            <person name="Wortman J."/>
            <person name="Nusbaum C."/>
            <person name="Birren B."/>
        </authorList>
    </citation>
    <scope>NUCLEOTIDE SEQUENCE [LARGE SCALE GENOMIC DNA]</scope>
    <source>
        <strain evidence="1 2">ACS-216-V-Col6b</strain>
    </source>
</reference>
<evidence type="ECO:0000313" key="1">
    <source>
        <dbReference type="EMBL" id="EKU79151.1"/>
    </source>
</evidence>
<dbReference type="EMBL" id="AHAF01000003">
    <property type="protein sequence ID" value="EKU79151.1"/>
    <property type="molecule type" value="Genomic_DNA"/>
</dbReference>
<name>K9D7E4_9FIRM</name>